<dbReference type="Proteomes" id="UP000675781">
    <property type="component" value="Unassembled WGS sequence"/>
</dbReference>
<keyword evidence="5" id="KW-1185">Reference proteome</keyword>
<reference evidence="4" key="1">
    <citation type="submission" date="2021-04" db="EMBL/GenBank/DDBJ databases">
        <title>Genome based classification of Actinospica acidithermotolerans sp. nov., an actinobacterium isolated from an Indonesian hot spring.</title>
        <authorList>
            <person name="Kusuma A.B."/>
            <person name="Putra K.E."/>
            <person name="Nafisah S."/>
            <person name="Loh J."/>
            <person name="Nouioui I."/>
            <person name="Goodfellow M."/>
        </authorList>
    </citation>
    <scope>NUCLEOTIDE SEQUENCE</scope>
    <source>
        <strain evidence="4">CSCA 57</strain>
    </source>
</reference>
<dbReference type="RefSeq" id="WP_212528070.1">
    <property type="nucleotide sequence ID" value="NZ_JAGSOG010000033.1"/>
</dbReference>
<dbReference type="GO" id="GO:0045490">
    <property type="term" value="P:pectin catabolic process"/>
    <property type="evidence" value="ECO:0007669"/>
    <property type="project" value="TreeGrafter"/>
</dbReference>
<dbReference type="GO" id="GO:0031221">
    <property type="term" value="P:arabinan metabolic process"/>
    <property type="evidence" value="ECO:0007669"/>
    <property type="project" value="InterPro"/>
</dbReference>
<accession>A0A941ELJ3</accession>
<dbReference type="InterPro" id="IPR038964">
    <property type="entry name" value="ABFB"/>
</dbReference>
<dbReference type="InterPro" id="IPR013320">
    <property type="entry name" value="ConA-like_dom_sf"/>
</dbReference>
<evidence type="ECO:0000259" key="3">
    <source>
        <dbReference type="Pfam" id="PF09206"/>
    </source>
</evidence>
<evidence type="ECO:0000256" key="2">
    <source>
        <dbReference type="PIRSR" id="PIRSR638964-3"/>
    </source>
</evidence>
<sequence>MTEVFVHVPFSIRRGWRLLFALLLAVAIAVPVSGTAAPRAAAATSTLPCDLYASGGTPCEAAYSTTRAMFASYDGPLYQIQRASDGTTLNIGLESTGGVADSAPQVSFCSGTTCTITLLYDQTGNANNLPISPGTSCSGCSGGLAGPGANGADIGANAMALPVTVGGQPAYGVLVNDIGTGYRDDAVKNVPTGAQPEGMYMLTSSNLTSGLCCFDFGSAETNDSDDGDSTMNAIYWGTACWTGGCSGSGPWVGGDLENGMYFSAAGPNPSSIPSETGSFVSAWEKNNGTTNFTLKYGNGQSGGLTQAYSGALPNGYNPMKVQPSIELGTGGDNSPKGKGEFFEGAVTAGFPTDATENAVQAGIVAAGYTNNTTTFAPDTESVISLHAHANGKYVDAANSTTSLIADASSIGTNETFDMFLDENGTVNLRAHSDGDWVTAESDGSSPLIANRGAAGPWETFYLIHNSDGSVSFRAYNDQKIVTAENAGASALIANRTAIGPWEEFDLVYDTVPISLRAHADNDYVTAENAGASPLIANRTAIGGWETFNLIHNSDGSVSFLSQADSDYVTAENAGASALIANRTAIGPWEEFDLIANNDGSISFKSHANGKYVDAANSTTSLIADASSIGTPEEFDLIFD</sequence>
<dbReference type="GO" id="GO:0019566">
    <property type="term" value="P:arabinose metabolic process"/>
    <property type="evidence" value="ECO:0007669"/>
    <property type="project" value="InterPro"/>
</dbReference>
<dbReference type="InterPro" id="IPR015289">
    <property type="entry name" value="A-L-arabinofuranosidase_B_cat"/>
</dbReference>
<evidence type="ECO:0000313" key="5">
    <source>
        <dbReference type="Proteomes" id="UP000675781"/>
    </source>
</evidence>
<dbReference type="CDD" id="cd00257">
    <property type="entry name" value="beta-trefoil_FSCN-like"/>
    <property type="match status" value="2"/>
</dbReference>
<feature type="active site" description="Proton donor" evidence="1">
    <location>
        <position position="332"/>
    </location>
</feature>
<feature type="active site" description="Nucleophile" evidence="1">
    <location>
        <position position="257"/>
    </location>
</feature>
<evidence type="ECO:0000256" key="1">
    <source>
        <dbReference type="PIRSR" id="PIRSR638964-1"/>
    </source>
</evidence>
<dbReference type="EMBL" id="JAGSOG010000033">
    <property type="protein sequence ID" value="MBR7833551.1"/>
    <property type="molecule type" value="Genomic_DNA"/>
</dbReference>
<dbReference type="Pfam" id="PF09206">
    <property type="entry name" value="ArabFuran-catal"/>
    <property type="match status" value="1"/>
</dbReference>
<organism evidence="4 5">
    <name type="scientific">Actinospica durhamensis</name>
    <dbReference type="NCBI Taxonomy" id="1508375"/>
    <lineage>
        <taxon>Bacteria</taxon>
        <taxon>Bacillati</taxon>
        <taxon>Actinomycetota</taxon>
        <taxon>Actinomycetes</taxon>
        <taxon>Catenulisporales</taxon>
        <taxon>Actinospicaceae</taxon>
        <taxon>Actinospica</taxon>
    </lineage>
</organism>
<feature type="disulfide bond" evidence="2">
    <location>
        <begin position="49"/>
        <end position="59"/>
    </location>
</feature>
<gene>
    <name evidence="4" type="ORF">KDL01_09755</name>
</gene>
<dbReference type="PANTHER" id="PTHR39447">
    <property type="entry name" value="ALPHA-L-ARABINOFURANOSIDASE B"/>
    <property type="match status" value="1"/>
</dbReference>
<dbReference type="Gene3D" id="2.80.10.50">
    <property type="match status" value="2"/>
</dbReference>
<dbReference type="SUPFAM" id="SSF49899">
    <property type="entry name" value="Concanavalin A-like lectins/glucanases"/>
    <property type="match status" value="1"/>
</dbReference>
<evidence type="ECO:0000313" key="4">
    <source>
        <dbReference type="EMBL" id="MBR7833551.1"/>
    </source>
</evidence>
<feature type="disulfide bond" evidence="2">
    <location>
        <begin position="212"/>
        <end position="213"/>
    </location>
</feature>
<dbReference type="PANTHER" id="PTHR39447:SF2">
    <property type="entry name" value="ALPHA-L-ARABINOFURANOSIDASE B"/>
    <property type="match status" value="1"/>
</dbReference>
<feature type="disulfide bond" evidence="2">
    <location>
        <begin position="109"/>
        <end position="114"/>
    </location>
</feature>
<dbReference type="GO" id="GO:0046556">
    <property type="term" value="F:alpha-L-arabinofuranosidase activity"/>
    <property type="evidence" value="ECO:0007669"/>
    <property type="project" value="InterPro"/>
</dbReference>
<keyword evidence="2" id="KW-1015">Disulfide bond</keyword>
<dbReference type="SUPFAM" id="SSF50405">
    <property type="entry name" value="Actin-crosslinking proteins"/>
    <property type="match status" value="2"/>
</dbReference>
<dbReference type="Gene3D" id="2.60.120.200">
    <property type="match status" value="1"/>
</dbReference>
<proteinExistence type="predicted"/>
<protein>
    <submittedName>
        <fullName evidence="4">Xylan 1,4-beta-xylosidase</fullName>
    </submittedName>
</protein>
<feature type="domain" description="Alpha-L-arabinofuranosidase B catalytic" evidence="3">
    <location>
        <begin position="48"/>
        <end position="369"/>
    </location>
</feature>
<dbReference type="AlphaFoldDB" id="A0A941ELJ3"/>
<dbReference type="InterPro" id="IPR008999">
    <property type="entry name" value="Actin-crosslinking"/>
</dbReference>
<comment type="caution">
    <text evidence="4">The sequence shown here is derived from an EMBL/GenBank/DDBJ whole genome shotgun (WGS) entry which is preliminary data.</text>
</comment>
<name>A0A941ELJ3_9ACTN</name>